<keyword evidence="5" id="KW-0732">Signal</keyword>
<evidence type="ECO:0000259" key="12">
    <source>
        <dbReference type="Pfam" id="PF00593"/>
    </source>
</evidence>
<evidence type="ECO:0000256" key="10">
    <source>
        <dbReference type="PROSITE-ProRule" id="PRU01360"/>
    </source>
</evidence>
<dbReference type="InterPro" id="IPR008969">
    <property type="entry name" value="CarboxyPept-like_regulatory"/>
</dbReference>
<dbReference type="PANTHER" id="PTHR30069">
    <property type="entry name" value="TONB-DEPENDENT OUTER MEMBRANE RECEPTOR"/>
    <property type="match status" value="1"/>
</dbReference>
<evidence type="ECO:0000256" key="7">
    <source>
        <dbReference type="ARBA" id="ARBA00023136"/>
    </source>
</evidence>
<evidence type="ECO:0000256" key="5">
    <source>
        <dbReference type="ARBA" id="ARBA00022729"/>
    </source>
</evidence>
<dbReference type="Pfam" id="PF13715">
    <property type="entry name" value="CarbopepD_reg_2"/>
    <property type="match status" value="1"/>
</dbReference>
<accession>A0A1H4UGF1</accession>
<evidence type="ECO:0000256" key="2">
    <source>
        <dbReference type="ARBA" id="ARBA00022448"/>
    </source>
</evidence>
<dbReference type="SUPFAM" id="SSF49464">
    <property type="entry name" value="Carboxypeptidase regulatory domain-like"/>
    <property type="match status" value="1"/>
</dbReference>
<evidence type="ECO:0000256" key="8">
    <source>
        <dbReference type="ARBA" id="ARBA00023170"/>
    </source>
</evidence>
<organism evidence="14 15">
    <name type="scientific">Maribacter dokdonensis</name>
    <dbReference type="NCBI Taxonomy" id="320912"/>
    <lineage>
        <taxon>Bacteria</taxon>
        <taxon>Pseudomonadati</taxon>
        <taxon>Bacteroidota</taxon>
        <taxon>Flavobacteriia</taxon>
        <taxon>Flavobacteriales</taxon>
        <taxon>Flavobacteriaceae</taxon>
        <taxon>Maribacter</taxon>
    </lineage>
</organism>
<dbReference type="GO" id="GO:0044718">
    <property type="term" value="P:siderophore transmembrane transport"/>
    <property type="evidence" value="ECO:0007669"/>
    <property type="project" value="TreeGrafter"/>
</dbReference>
<dbReference type="Gene3D" id="2.40.170.20">
    <property type="entry name" value="TonB-dependent receptor, beta-barrel domain"/>
    <property type="match status" value="1"/>
</dbReference>
<dbReference type="OrthoDB" id="9803050at2"/>
<dbReference type="Pfam" id="PF00593">
    <property type="entry name" value="TonB_dep_Rec_b-barrel"/>
    <property type="match status" value="1"/>
</dbReference>
<dbReference type="Gene3D" id="2.60.40.1120">
    <property type="entry name" value="Carboxypeptidase-like, regulatory domain"/>
    <property type="match status" value="1"/>
</dbReference>
<evidence type="ECO:0000256" key="9">
    <source>
        <dbReference type="ARBA" id="ARBA00023237"/>
    </source>
</evidence>
<evidence type="ECO:0000256" key="1">
    <source>
        <dbReference type="ARBA" id="ARBA00004571"/>
    </source>
</evidence>
<keyword evidence="4 10" id="KW-0812">Transmembrane</keyword>
<proteinExistence type="inferred from homology"/>
<evidence type="ECO:0000256" key="6">
    <source>
        <dbReference type="ARBA" id="ARBA00023077"/>
    </source>
</evidence>
<dbReference type="Pfam" id="PF07715">
    <property type="entry name" value="Plug"/>
    <property type="match status" value="1"/>
</dbReference>
<dbReference type="EMBL" id="FNTB01000001">
    <property type="protein sequence ID" value="SEC67866.1"/>
    <property type="molecule type" value="Genomic_DNA"/>
</dbReference>
<evidence type="ECO:0000313" key="15">
    <source>
        <dbReference type="Proteomes" id="UP000183038"/>
    </source>
</evidence>
<dbReference type="AlphaFoldDB" id="A0A1H4UGF1"/>
<keyword evidence="3 10" id="KW-1134">Transmembrane beta strand</keyword>
<keyword evidence="7 10" id="KW-0472">Membrane</keyword>
<feature type="domain" description="TonB-dependent receptor-like beta-barrel" evidence="12">
    <location>
        <begin position="330"/>
        <end position="753"/>
    </location>
</feature>
<evidence type="ECO:0000256" key="4">
    <source>
        <dbReference type="ARBA" id="ARBA00022692"/>
    </source>
</evidence>
<dbReference type="InterPro" id="IPR039426">
    <property type="entry name" value="TonB-dep_rcpt-like"/>
</dbReference>
<name>A0A1H4UGF1_9FLAO</name>
<feature type="domain" description="TonB-dependent receptor plug" evidence="13">
    <location>
        <begin position="130"/>
        <end position="223"/>
    </location>
</feature>
<comment type="similarity">
    <text evidence="10 11">Belongs to the TonB-dependent receptor family.</text>
</comment>
<sequence>MKTTFSYLLFLVLYITSINVYGQDFDLTIKLKNSLTNEPLPNANIFIMPCSCGGASNDNGELTIKLKQGEYTVRTSYVGFNENLQNIVLEEDTIIEVFLEEENEVLSEVVVRAKKRNELLESPQMGVLQLNAQEIKKMPAALGEFDVLRSVTLMPGVNNSGEISNGISVRGGSLDQNLLLYDYAPVFNPTHLFGLFSVFTPDALSSVDIYRANIPARYGGRSTSVLDIKVRNPYVDKFKLSGGVGLVSSRLTVETPLVKDKLMVMAGIRAGLSDFLLPIFSERLKNTKARFYDSTIKLLYLPSEKDQISFTGFYSKDFYQLDLITKVENINAENNQYDFKTLNGTFNWSHTFNEKVSLKTIFVASNYSPKNIFPELENTNEIEYKSGIHYLSLISEVSKKVSDKLDYYTGVQLNNYKINPGELDPGLSNGVLPVNLLEENSYELSGYANANWKPKRNLTLSAGLRYNYFQFNGPYVLNNYDEAGEVVIESNFIEKGKKVKSYNNLEPRLGVNFKIDESTSVKASYANANQYLQNVYNSTTPLPTSRWKTSDSFIKPQSSNAYGLGVYKDLKNNEIEVGVEGYFRSSKNNLTYRPGADFFLAESIEQSVAQVEGKAYGVELSFKKKVGNVNGWLNYTWSRSLLRSDEENLSNRINNNNWFSSDFDRPHIINASVNIIADKYNTVSFNFTGQTGRPYTIANGVFEYEDINVPIFLERNNDRLPTYHRLDFSWKVSYSKKKNPRWVGDWTFTVYNVYGRKNAYSRFYSQRDGNLDKDFFGGFPLGSYQLEVSNSPILALTYNFTFQ</sequence>
<dbReference type="InterPro" id="IPR012910">
    <property type="entry name" value="Plug_dom"/>
</dbReference>
<dbReference type="Gene3D" id="2.170.130.10">
    <property type="entry name" value="TonB-dependent receptor, plug domain"/>
    <property type="match status" value="1"/>
</dbReference>
<dbReference type="GO" id="GO:0009279">
    <property type="term" value="C:cell outer membrane"/>
    <property type="evidence" value="ECO:0007669"/>
    <property type="project" value="UniProtKB-SubCell"/>
</dbReference>
<reference evidence="14 15" key="1">
    <citation type="submission" date="2016-10" db="EMBL/GenBank/DDBJ databases">
        <authorList>
            <person name="de Groot N.N."/>
        </authorList>
    </citation>
    <scope>NUCLEOTIDE SEQUENCE [LARGE SCALE GENOMIC DNA]</scope>
    <source>
        <strain evidence="14 15">MAR_2009_71</strain>
    </source>
</reference>
<keyword evidence="9 10" id="KW-0998">Cell outer membrane</keyword>
<protein>
    <submittedName>
        <fullName evidence="14">TonB-dependent Receptor Plug Domain</fullName>
    </submittedName>
</protein>
<evidence type="ECO:0000313" key="14">
    <source>
        <dbReference type="EMBL" id="SEC67866.1"/>
    </source>
</evidence>
<dbReference type="SUPFAM" id="SSF56935">
    <property type="entry name" value="Porins"/>
    <property type="match status" value="1"/>
</dbReference>
<comment type="subcellular location">
    <subcellularLocation>
        <location evidence="1 10">Cell outer membrane</location>
        <topology evidence="1 10">Multi-pass membrane protein</topology>
    </subcellularLocation>
</comment>
<keyword evidence="2 10" id="KW-0813">Transport</keyword>
<dbReference type="GO" id="GO:0015344">
    <property type="term" value="F:siderophore uptake transmembrane transporter activity"/>
    <property type="evidence" value="ECO:0007669"/>
    <property type="project" value="TreeGrafter"/>
</dbReference>
<dbReference type="PANTHER" id="PTHR30069:SF29">
    <property type="entry name" value="HEMOGLOBIN AND HEMOGLOBIN-HAPTOGLOBIN-BINDING PROTEIN 1-RELATED"/>
    <property type="match status" value="1"/>
</dbReference>
<dbReference type="PROSITE" id="PS52016">
    <property type="entry name" value="TONB_DEPENDENT_REC_3"/>
    <property type="match status" value="1"/>
</dbReference>
<dbReference type="Proteomes" id="UP000183038">
    <property type="component" value="Unassembled WGS sequence"/>
</dbReference>
<evidence type="ECO:0000256" key="11">
    <source>
        <dbReference type="RuleBase" id="RU003357"/>
    </source>
</evidence>
<dbReference type="InterPro" id="IPR037066">
    <property type="entry name" value="Plug_dom_sf"/>
</dbReference>
<evidence type="ECO:0000259" key="13">
    <source>
        <dbReference type="Pfam" id="PF07715"/>
    </source>
</evidence>
<dbReference type="InterPro" id="IPR000531">
    <property type="entry name" value="Beta-barrel_TonB"/>
</dbReference>
<dbReference type="InterPro" id="IPR036942">
    <property type="entry name" value="Beta-barrel_TonB_sf"/>
</dbReference>
<gene>
    <name evidence="14" type="ORF">SAMN05192540_3787</name>
</gene>
<keyword evidence="6 11" id="KW-0798">TonB box</keyword>
<dbReference type="RefSeq" id="WP_074674479.1">
    <property type="nucleotide sequence ID" value="NZ_FNTB01000001.1"/>
</dbReference>
<keyword evidence="8 14" id="KW-0675">Receptor</keyword>
<evidence type="ECO:0000256" key="3">
    <source>
        <dbReference type="ARBA" id="ARBA00022452"/>
    </source>
</evidence>